<organism evidence="1 2">
    <name type="scientific">Halteria grandinella</name>
    <dbReference type="NCBI Taxonomy" id="5974"/>
    <lineage>
        <taxon>Eukaryota</taxon>
        <taxon>Sar</taxon>
        <taxon>Alveolata</taxon>
        <taxon>Ciliophora</taxon>
        <taxon>Intramacronucleata</taxon>
        <taxon>Spirotrichea</taxon>
        <taxon>Stichotrichia</taxon>
        <taxon>Sporadotrichida</taxon>
        <taxon>Halteriidae</taxon>
        <taxon>Halteria</taxon>
    </lineage>
</organism>
<evidence type="ECO:0000313" key="1">
    <source>
        <dbReference type="EMBL" id="TNV70838.1"/>
    </source>
</evidence>
<dbReference type="Proteomes" id="UP000785679">
    <property type="component" value="Unassembled WGS sequence"/>
</dbReference>
<protein>
    <submittedName>
        <fullName evidence="1">Uncharacterized protein</fullName>
    </submittedName>
</protein>
<keyword evidence="2" id="KW-1185">Reference proteome</keyword>
<dbReference type="AlphaFoldDB" id="A0A8J8N9I4"/>
<accession>A0A8J8N9I4</accession>
<reference evidence="1" key="1">
    <citation type="submission" date="2019-06" db="EMBL/GenBank/DDBJ databases">
        <authorList>
            <person name="Zheng W."/>
        </authorList>
    </citation>
    <scope>NUCLEOTIDE SEQUENCE</scope>
    <source>
        <strain evidence="1">QDHG01</strain>
    </source>
</reference>
<sequence>MNSCDTALPVFFQPFMTHPWPEFISGTTGSGMWDLFQILTYRTYMLFQTSPAQWKLHQMHILPMVELVLFSTQLHNSYEVLFINLVDPRATINGTGDIIEVINEGINVKCFSLV</sequence>
<evidence type="ECO:0000313" key="2">
    <source>
        <dbReference type="Proteomes" id="UP000785679"/>
    </source>
</evidence>
<gene>
    <name evidence="1" type="ORF">FGO68_gene5878</name>
</gene>
<proteinExistence type="predicted"/>
<comment type="caution">
    <text evidence="1">The sequence shown here is derived from an EMBL/GenBank/DDBJ whole genome shotgun (WGS) entry which is preliminary data.</text>
</comment>
<name>A0A8J8N9I4_HALGN</name>
<dbReference type="EMBL" id="RRYP01032233">
    <property type="protein sequence ID" value="TNV70838.1"/>
    <property type="molecule type" value="Genomic_DNA"/>
</dbReference>